<evidence type="ECO:0000313" key="1">
    <source>
        <dbReference type="EMBL" id="MDP9961257.1"/>
    </source>
</evidence>
<organism evidence="1 2">
    <name type="scientific">Chryseobacterium lathyri</name>
    <dbReference type="NCBI Taxonomy" id="395933"/>
    <lineage>
        <taxon>Bacteria</taxon>
        <taxon>Pseudomonadati</taxon>
        <taxon>Bacteroidota</taxon>
        <taxon>Flavobacteriia</taxon>
        <taxon>Flavobacteriales</taxon>
        <taxon>Weeksellaceae</taxon>
        <taxon>Chryseobacterium group</taxon>
        <taxon>Chryseobacterium</taxon>
    </lineage>
</organism>
<protein>
    <submittedName>
        <fullName evidence="1">Uncharacterized protein</fullName>
    </submittedName>
</protein>
<evidence type="ECO:0000313" key="2">
    <source>
        <dbReference type="Proteomes" id="UP001235513"/>
    </source>
</evidence>
<comment type="caution">
    <text evidence="1">The sequence shown here is derived from an EMBL/GenBank/DDBJ whole genome shotgun (WGS) entry which is preliminary data.</text>
</comment>
<dbReference type="Proteomes" id="UP001235513">
    <property type="component" value="Unassembled WGS sequence"/>
</dbReference>
<dbReference type="EMBL" id="JAUSRL010000005">
    <property type="protein sequence ID" value="MDP9961257.1"/>
    <property type="molecule type" value="Genomic_DNA"/>
</dbReference>
<gene>
    <name evidence="1" type="ORF">J2T04_003155</name>
</gene>
<reference evidence="1 2" key="1">
    <citation type="submission" date="2023-07" db="EMBL/GenBank/DDBJ databases">
        <title>Sorghum-associated microbial communities from plants grown in Nebraska, USA.</title>
        <authorList>
            <person name="Schachtman D."/>
        </authorList>
    </citation>
    <scope>NUCLEOTIDE SEQUENCE [LARGE SCALE GENOMIC DNA]</scope>
    <source>
        <strain evidence="1 2">CC351</strain>
    </source>
</reference>
<name>A0ABT9SQJ8_9FLAO</name>
<accession>A0ABT9SQJ8</accession>
<keyword evidence="2" id="KW-1185">Reference proteome</keyword>
<proteinExistence type="predicted"/>
<sequence length="37" mass="4455">MFSDAYKILYFFPDKQFEDHHNAQKYELGAFQQNLGL</sequence>